<dbReference type="AlphaFoldDB" id="A0A9D9ILJ9"/>
<reference evidence="1" key="1">
    <citation type="submission" date="2020-10" db="EMBL/GenBank/DDBJ databases">
        <authorList>
            <person name="Gilroy R."/>
        </authorList>
    </citation>
    <scope>NUCLEOTIDE SEQUENCE</scope>
    <source>
        <strain evidence="1">B1-13419</strain>
    </source>
</reference>
<name>A0A9D9ILJ9_9BACT</name>
<dbReference type="EMBL" id="JADIMD010000054">
    <property type="protein sequence ID" value="MBO8474445.1"/>
    <property type="molecule type" value="Genomic_DNA"/>
</dbReference>
<evidence type="ECO:0000313" key="2">
    <source>
        <dbReference type="Proteomes" id="UP000823757"/>
    </source>
</evidence>
<protein>
    <submittedName>
        <fullName evidence="1">Uncharacterized protein</fullName>
    </submittedName>
</protein>
<organism evidence="1 2">
    <name type="scientific">Candidatus Cryptobacteroides faecigallinarum</name>
    <dbReference type="NCBI Taxonomy" id="2840763"/>
    <lineage>
        <taxon>Bacteria</taxon>
        <taxon>Pseudomonadati</taxon>
        <taxon>Bacteroidota</taxon>
        <taxon>Bacteroidia</taxon>
        <taxon>Bacteroidales</taxon>
        <taxon>Candidatus Cryptobacteroides</taxon>
    </lineage>
</organism>
<comment type="caution">
    <text evidence="1">The sequence shown here is derived from an EMBL/GenBank/DDBJ whole genome shotgun (WGS) entry which is preliminary data.</text>
</comment>
<sequence length="72" mass="8573">MKPITLSEFMKRNLVQDVPDDKEDREFLKEDRQVRLEQIMHEFEIATPEAAESLYGHFLPDLDYDGEEDDDE</sequence>
<gene>
    <name evidence="1" type="ORF">IAB91_04030</name>
</gene>
<dbReference type="Proteomes" id="UP000823757">
    <property type="component" value="Unassembled WGS sequence"/>
</dbReference>
<reference evidence="1" key="2">
    <citation type="journal article" date="2021" name="PeerJ">
        <title>Extensive microbial diversity within the chicken gut microbiome revealed by metagenomics and culture.</title>
        <authorList>
            <person name="Gilroy R."/>
            <person name="Ravi A."/>
            <person name="Getino M."/>
            <person name="Pursley I."/>
            <person name="Horton D.L."/>
            <person name="Alikhan N.F."/>
            <person name="Baker D."/>
            <person name="Gharbi K."/>
            <person name="Hall N."/>
            <person name="Watson M."/>
            <person name="Adriaenssens E.M."/>
            <person name="Foster-Nyarko E."/>
            <person name="Jarju S."/>
            <person name="Secka A."/>
            <person name="Antonio M."/>
            <person name="Oren A."/>
            <person name="Chaudhuri R.R."/>
            <person name="La Ragione R."/>
            <person name="Hildebrand F."/>
            <person name="Pallen M.J."/>
        </authorList>
    </citation>
    <scope>NUCLEOTIDE SEQUENCE</scope>
    <source>
        <strain evidence="1">B1-13419</strain>
    </source>
</reference>
<proteinExistence type="predicted"/>
<accession>A0A9D9ILJ9</accession>
<evidence type="ECO:0000313" key="1">
    <source>
        <dbReference type="EMBL" id="MBO8474445.1"/>
    </source>
</evidence>